<name>A0A2Z7DAY9_9LAMI</name>
<dbReference type="OrthoDB" id="1935034at2759"/>
<keyword evidence="3" id="KW-1185">Reference proteome</keyword>
<accession>A0A2Z7DAY9</accession>
<keyword evidence="1" id="KW-1133">Transmembrane helix</keyword>
<feature type="transmembrane region" description="Helical" evidence="1">
    <location>
        <begin position="64"/>
        <end position="81"/>
    </location>
</feature>
<feature type="transmembrane region" description="Helical" evidence="1">
    <location>
        <begin position="21"/>
        <end position="44"/>
    </location>
</feature>
<evidence type="ECO:0000256" key="1">
    <source>
        <dbReference type="SAM" id="Phobius"/>
    </source>
</evidence>
<dbReference type="AlphaFoldDB" id="A0A2Z7DAY9"/>
<dbReference type="Proteomes" id="UP000250235">
    <property type="component" value="Unassembled WGS sequence"/>
</dbReference>
<sequence length="141" mass="15860">MDWVHTKRRGPEWKQGWTDQTLACISAPPLPLLAVLAIVIFLLSLSQYSTYKEHVQNSVTSFKLLLFLVPVILIVFMRSRLLSGGGFDLSKSRPGREVRREFARGMAGFPWGIAVLVVVLLVLVSYQSSFESKWFPFGGSD</sequence>
<dbReference type="PANTHER" id="PTHR33306">
    <property type="entry name" value="EXPRESSED PROTEIN-RELATED-RELATED"/>
    <property type="match status" value="1"/>
</dbReference>
<dbReference type="EMBL" id="KQ988205">
    <property type="protein sequence ID" value="KZV56256.1"/>
    <property type="molecule type" value="Genomic_DNA"/>
</dbReference>
<dbReference type="PANTHER" id="PTHR33306:SF40">
    <property type="entry name" value="EXPRESSED PROTEIN"/>
    <property type="match status" value="1"/>
</dbReference>
<feature type="transmembrane region" description="Helical" evidence="1">
    <location>
        <begin position="102"/>
        <end position="126"/>
    </location>
</feature>
<organism evidence="2 3">
    <name type="scientific">Dorcoceras hygrometricum</name>
    <dbReference type="NCBI Taxonomy" id="472368"/>
    <lineage>
        <taxon>Eukaryota</taxon>
        <taxon>Viridiplantae</taxon>
        <taxon>Streptophyta</taxon>
        <taxon>Embryophyta</taxon>
        <taxon>Tracheophyta</taxon>
        <taxon>Spermatophyta</taxon>
        <taxon>Magnoliopsida</taxon>
        <taxon>eudicotyledons</taxon>
        <taxon>Gunneridae</taxon>
        <taxon>Pentapetalae</taxon>
        <taxon>asterids</taxon>
        <taxon>lamiids</taxon>
        <taxon>Lamiales</taxon>
        <taxon>Gesneriaceae</taxon>
        <taxon>Didymocarpoideae</taxon>
        <taxon>Trichosporeae</taxon>
        <taxon>Loxocarpinae</taxon>
        <taxon>Dorcoceras</taxon>
    </lineage>
</organism>
<gene>
    <name evidence="2" type="ORF">F511_24677</name>
</gene>
<keyword evidence="1" id="KW-0812">Transmembrane</keyword>
<reference evidence="2 3" key="1">
    <citation type="journal article" date="2015" name="Proc. Natl. Acad. Sci. U.S.A.">
        <title>The resurrection genome of Boea hygrometrica: A blueprint for survival of dehydration.</title>
        <authorList>
            <person name="Xiao L."/>
            <person name="Yang G."/>
            <person name="Zhang L."/>
            <person name="Yang X."/>
            <person name="Zhao S."/>
            <person name="Ji Z."/>
            <person name="Zhou Q."/>
            <person name="Hu M."/>
            <person name="Wang Y."/>
            <person name="Chen M."/>
            <person name="Xu Y."/>
            <person name="Jin H."/>
            <person name="Xiao X."/>
            <person name="Hu G."/>
            <person name="Bao F."/>
            <person name="Hu Y."/>
            <person name="Wan P."/>
            <person name="Li L."/>
            <person name="Deng X."/>
            <person name="Kuang T."/>
            <person name="Xiang C."/>
            <person name="Zhu J.K."/>
            <person name="Oliver M.J."/>
            <person name="He Y."/>
        </authorList>
    </citation>
    <scope>NUCLEOTIDE SEQUENCE [LARGE SCALE GENOMIC DNA]</scope>
    <source>
        <strain evidence="3">cv. XS01</strain>
    </source>
</reference>
<evidence type="ECO:0000313" key="2">
    <source>
        <dbReference type="EMBL" id="KZV56256.1"/>
    </source>
</evidence>
<evidence type="ECO:0000313" key="3">
    <source>
        <dbReference type="Proteomes" id="UP000250235"/>
    </source>
</evidence>
<keyword evidence="1" id="KW-0472">Membrane</keyword>
<proteinExistence type="predicted"/>
<protein>
    <submittedName>
        <fullName evidence="2">Uncharacterized protein</fullName>
    </submittedName>
</protein>